<dbReference type="InterPro" id="IPR036837">
    <property type="entry name" value="Cation_efflux_CTD_sf"/>
</dbReference>
<dbReference type="NCBIfam" id="TIGR01297">
    <property type="entry name" value="CDF"/>
    <property type="match status" value="1"/>
</dbReference>
<dbReference type="InterPro" id="IPR027470">
    <property type="entry name" value="Cation_efflux_CTD"/>
</dbReference>
<comment type="subcellular location">
    <subcellularLocation>
        <location evidence="1">Membrane</location>
        <topology evidence="1">Multi-pass membrane protein</topology>
    </subcellularLocation>
</comment>
<evidence type="ECO:0000313" key="11">
    <source>
        <dbReference type="Proteomes" id="UP000246483"/>
    </source>
</evidence>
<dbReference type="Proteomes" id="UP000246483">
    <property type="component" value="Unassembled WGS sequence"/>
</dbReference>
<dbReference type="InterPro" id="IPR058533">
    <property type="entry name" value="Cation_efflux_TM"/>
</dbReference>
<evidence type="ECO:0000259" key="8">
    <source>
        <dbReference type="Pfam" id="PF01545"/>
    </source>
</evidence>
<dbReference type="InterPro" id="IPR050291">
    <property type="entry name" value="CDF_Transporter"/>
</dbReference>
<dbReference type="SUPFAM" id="SSF160240">
    <property type="entry name" value="Cation efflux protein cytoplasmic domain-like"/>
    <property type="match status" value="1"/>
</dbReference>
<comment type="caution">
    <text evidence="10">The sequence shown here is derived from an EMBL/GenBank/DDBJ whole genome shotgun (WGS) entry which is preliminary data.</text>
</comment>
<name>A0A317RBU0_9BURK</name>
<dbReference type="EMBL" id="QGUB01000006">
    <property type="protein sequence ID" value="PWW45646.1"/>
    <property type="molecule type" value="Genomic_DNA"/>
</dbReference>
<dbReference type="Pfam" id="PF01545">
    <property type="entry name" value="Cation_efflux"/>
    <property type="match status" value="1"/>
</dbReference>
<keyword evidence="5 7" id="KW-1133">Transmembrane helix</keyword>
<evidence type="ECO:0000256" key="2">
    <source>
        <dbReference type="ARBA" id="ARBA00008114"/>
    </source>
</evidence>
<feature type="transmembrane region" description="Helical" evidence="7">
    <location>
        <begin position="92"/>
        <end position="110"/>
    </location>
</feature>
<evidence type="ECO:0000313" key="10">
    <source>
        <dbReference type="EMBL" id="PWW45646.1"/>
    </source>
</evidence>
<sequence>MFELGWKRRALPAWMTPVNLLRVSVAVALLTITLKTLAWWVSGSVGLLSDALESFVNLAGAVFALAMVTVARRPADDCHPFGHHKAEYFSSGFEGILILGAAAAIIWAAVLRLLEPQPVMELGWGMGLALASTACNALLAWGMLRAARVHRSAALEGDARHLLTDVWTSIGVVAGLLAVRATGWLWLDPVVAIGVALNILREGARLLWGASQGLMDEAMAPELLERVHAVLRAHEEDSGGRVYFDALASRRAGARNHLDLHMHVPHDWTLGQAARERRSVEQALLHAVPGLRATLELLPTDHTTVFETLQARRREAEPGAERLP</sequence>
<gene>
    <name evidence="10" type="ORF">DFR36_106136</name>
</gene>
<dbReference type="GO" id="GO:0015093">
    <property type="term" value="F:ferrous iron transmembrane transporter activity"/>
    <property type="evidence" value="ECO:0007669"/>
    <property type="project" value="TreeGrafter"/>
</dbReference>
<dbReference type="Pfam" id="PF16916">
    <property type="entry name" value="ZT_dimer"/>
    <property type="match status" value="1"/>
</dbReference>
<dbReference type="GO" id="GO:0015341">
    <property type="term" value="F:zinc efflux antiporter activity"/>
    <property type="evidence" value="ECO:0007669"/>
    <property type="project" value="TreeGrafter"/>
</dbReference>
<evidence type="ECO:0000256" key="4">
    <source>
        <dbReference type="ARBA" id="ARBA00022692"/>
    </source>
</evidence>
<evidence type="ECO:0000256" key="6">
    <source>
        <dbReference type="ARBA" id="ARBA00023136"/>
    </source>
</evidence>
<evidence type="ECO:0000259" key="9">
    <source>
        <dbReference type="Pfam" id="PF16916"/>
    </source>
</evidence>
<keyword evidence="3" id="KW-0813">Transport</keyword>
<evidence type="ECO:0000256" key="7">
    <source>
        <dbReference type="SAM" id="Phobius"/>
    </source>
</evidence>
<reference evidence="10 11" key="1">
    <citation type="submission" date="2018-05" db="EMBL/GenBank/DDBJ databases">
        <title>Genomic Encyclopedia of Type Strains, Phase IV (KMG-IV): sequencing the most valuable type-strain genomes for metagenomic binning, comparative biology and taxonomic classification.</title>
        <authorList>
            <person name="Goeker M."/>
        </authorList>
    </citation>
    <scope>NUCLEOTIDE SEQUENCE [LARGE SCALE GENOMIC DNA]</scope>
    <source>
        <strain evidence="10 11">DSM 26006</strain>
    </source>
</reference>
<comment type="similarity">
    <text evidence="2">Belongs to the cation diffusion facilitator (CDF) transporter (TC 2.A.4) family.</text>
</comment>
<dbReference type="InterPro" id="IPR002524">
    <property type="entry name" value="Cation_efflux"/>
</dbReference>
<feature type="domain" description="Cation efflux protein transmembrane" evidence="8">
    <location>
        <begin position="22"/>
        <end position="215"/>
    </location>
</feature>
<dbReference type="PANTHER" id="PTHR43840:SF15">
    <property type="entry name" value="MITOCHONDRIAL METAL TRANSPORTER 1-RELATED"/>
    <property type="match status" value="1"/>
</dbReference>
<dbReference type="SUPFAM" id="SSF161111">
    <property type="entry name" value="Cation efflux protein transmembrane domain-like"/>
    <property type="match status" value="1"/>
</dbReference>
<dbReference type="GO" id="GO:0015086">
    <property type="term" value="F:cadmium ion transmembrane transporter activity"/>
    <property type="evidence" value="ECO:0007669"/>
    <property type="project" value="TreeGrafter"/>
</dbReference>
<dbReference type="PANTHER" id="PTHR43840">
    <property type="entry name" value="MITOCHONDRIAL METAL TRANSPORTER 1-RELATED"/>
    <property type="match status" value="1"/>
</dbReference>
<proteinExistence type="inferred from homology"/>
<feature type="transmembrane region" description="Helical" evidence="7">
    <location>
        <begin position="122"/>
        <end position="141"/>
    </location>
</feature>
<dbReference type="AlphaFoldDB" id="A0A317RBU0"/>
<dbReference type="GO" id="GO:0006882">
    <property type="term" value="P:intracellular zinc ion homeostasis"/>
    <property type="evidence" value="ECO:0007669"/>
    <property type="project" value="TreeGrafter"/>
</dbReference>
<feature type="transmembrane region" description="Helical" evidence="7">
    <location>
        <begin position="20"/>
        <end position="42"/>
    </location>
</feature>
<protein>
    <submittedName>
        <fullName evidence="10">Cation diffusion facilitator family transporter</fullName>
    </submittedName>
</protein>
<feature type="domain" description="Cation efflux protein cytoplasmic" evidence="9">
    <location>
        <begin position="223"/>
        <end position="294"/>
    </location>
</feature>
<evidence type="ECO:0000256" key="3">
    <source>
        <dbReference type="ARBA" id="ARBA00022448"/>
    </source>
</evidence>
<dbReference type="RefSeq" id="WP_040436618.1">
    <property type="nucleotide sequence ID" value="NZ_ALEE01000541.1"/>
</dbReference>
<keyword evidence="11" id="KW-1185">Reference proteome</keyword>
<accession>A0A317RBU0</accession>
<dbReference type="GO" id="GO:0005886">
    <property type="term" value="C:plasma membrane"/>
    <property type="evidence" value="ECO:0007669"/>
    <property type="project" value="TreeGrafter"/>
</dbReference>
<keyword evidence="6 7" id="KW-0472">Membrane</keyword>
<feature type="transmembrane region" description="Helical" evidence="7">
    <location>
        <begin position="54"/>
        <end position="71"/>
    </location>
</feature>
<dbReference type="Gene3D" id="3.30.70.1350">
    <property type="entry name" value="Cation efflux protein, cytoplasmic domain"/>
    <property type="match status" value="1"/>
</dbReference>
<evidence type="ECO:0000256" key="5">
    <source>
        <dbReference type="ARBA" id="ARBA00022989"/>
    </source>
</evidence>
<organism evidence="10 11">
    <name type="scientific">Melaminivora alkalimesophila</name>
    <dbReference type="NCBI Taxonomy" id="1165852"/>
    <lineage>
        <taxon>Bacteria</taxon>
        <taxon>Pseudomonadati</taxon>
        <taxon>Pseudomonadota</taxon>
        <taxon>Betaproteobacteria</taxon>
        <taxon>Burkholderiales</taxon>
        <taxon>Comamonadaceae</taxon>
        <taxon>Melaminivora</taxon>
    </lineage>
</organism>
<dbReference type="InterPro" id="IPR027469">
    <property type="entry name" value="Cation_efflux_TMD_sf"/>
</dbReference>
<dbReference type="Gene3D" id="1.20.1510.10">
    <property type="entry name" value="Cation efflux protein transmembrane domain"/>
    <property type="match status" value="1"/>
</dbReference>
<evidence type="ECO:0000256" key="1">
    <source>
        <dbReference type="ARBA" id="ARBA00004141"/>
    </source>
</evidence>
<keyword evidence="4 7" id="KW-0812">Transmembrane</keyword>